<comment type="caution">
    <text evidence="5">The sequence shown here is derived from an EMBL/GenBank/DDBJ whole genome shotgun (WGS) entry which is preliminary data.</text>
</comment>
<keyword evidence="2" id="KW-0547">Nucleotide-binding</keyword>
<gene>
    <name evidence="5" type="ORF">L7J86_00870</name>
</gene>
<dbReference type="Proteomes" id="UP001203831">
    <property type="component" value="Unassembled WGS sequence"/>
</dbReference>
<dbReference type="Pfam" id="PF00152">
    <property type="entry name" value="tRNA-synt_2"/>
    <property type="match status" value="1"/>
</dbReference>
<dbReference type="InterPro" id="IPR045864">
    <property type="entry name" value="aa-tRNA-synth_II/BPL/LPL"/>
</dbReference>
<sequence>MKTLKSGTPPHAGIGIGLDRLTML</sequence>
<dbReference type="SUPFAM" id="SSF55681">
    <property type="entry name" value="Class II aaRS and biotin synthetases"/>
    <property type="match status" value="1"/>
</dbReference>
<feature type="domain" description="Aminoacyl-tRNA synthetase class II (D/K/N)" evidence="4">
    <location>
        <begin position="2"/>
        <end position="24"/>
    </location>
</feature>
<name>A0ABT0TWF7_9GAMM</name>
<evidence type="ECO:0000313" key="5">
    <source>
        <dbReference type="EMBL" id="MCM0158331.1"/>
    </source>
</evidence>
<dbReference type="InterPro" id="IPR004364">
    <property type="entry name" value="Aa-tRNA-synt_II"/>
</dbReference>
<evidence type="ECO:0000256" key="1">
    <source>
        <dbReference type="ARBA" id="ARBA00022598"/>
    </source>
</evidence>
<dbReference type="EMBL" id="JAKMAI010000007">
    <property type="protein sequence ID" value="MCM0158331.1"/>
    <property type="molecule type" value="Genomic_DNA"/>
</dbReference>
<proteinExistence type="predicted"/>
<evidence type="ECO:0000259" key="4">
    <source>
        <dbReference type="Pfam" id="PF00152"/>
    </source>
</evidence>
<protein>
    <recommendedName>
        <fullName evidence="4">Aminoacyl-tRNA synthetase class II (D/K/N) domain-containing protein</fullName>
    </recommendedName>
</protein>
<keyword evidence="6" id="KW-1185">Reference proteome</keyword>
<dbReference type="Gene3D" id="3.30.930.10">
    <property type="entry name" value="Bira Bifunctional Protein, Domain 2"/>
    <property type="match status" value="1"/>
</dbReference>
<accession>A0ABT0TWF7</accession>
<evidence type="ECO:0000256" key="2">
    <source>
        <dbReference type="ARBA" id="ARBA00022741"/>
    </source>
</evidence>
<organism evidence="5 6">
    <name type="scientific">endosymbiont of Metamasius hemipterus</name>
    <dbReference type="NCBI Taxonomy" id="204627"/>
    <lineage>
        <taxon>Bacteria</taxon>
        <taxon>Pseudomonadati</taxon>
        <taxon>Pseudomonadota</taxon>
        <taxon>Gammaproteobacteria</taxon>
        <taxon>Candidatus Nardonella</taxon>
    </lineage>
</organism>
<keyword evidence="3" id="KW-0067">ATP-binding</keyword>
<reference evidence="5" key="1">
    <citation type="submission" date="2022-01" db="EMBL/GenBank/DDBJ databases">
        <title>Genome assemble of Metamasius hemipterus Nardonella endosymbiont.</title>
        <authorList>
            <person name="Palmieri L."/>
            <person name="Pavarini R."/>
            <person name="Sharma P."/>
        </authorList>
    </citation>
    <scope>NUCLEOTIDE SEQUENCE [LARGE SCALE GENOMIC DNA]</scope>
    <source>
        <strain evidence="5">NARMHE1</strain>
    </source>
</reference>
<evidence type="ECO:0000313" key="6">
    <source>
        <dbReference type="Proteomes" id="UP001203831"/>
    </source>
</evidence>
<keyword evidence="1" id="KW-0436">Ligase</keyword>
<evidence type="ECO:0000256" key="3">
    <source>
        <dbReference type="ARBA" id="ARBA00022840"/>
    </source>
</evidence>